<gene>
    <name evidence="1" type="ORF">HNR50_002251</name>
</gene>
<name>A0A841RD66_9SPIO</name>
<comment type="caution">
    <text evidence="1">The sequence shown here is derived from an EMBL/GenBank/DDBJ whole genome shotgun (WGS) entry which is preliminary data.</text>
</comment>
<dbReference type="Proteomes" id="UP000587760">
    <property type="component" value="Unassembled WGS sequence"/>
</dbReference>
<evidence type="ECO:0000313" key="1">
    <source>
        <dbReference type="EMBL" id="MBB6480588.1"/>
    </source>
</evidence>
<evidence type="ECO:0000313" key="2">
    <source>
        <dbReference type="Proteomes" id="UP000587760"/>
    </source>
</evidence>
<dbReference type="AlphaFoldDB" id="A0A841RD66"/>
<protein>
    <submittedName>
        <fullName evidence="1">Uncharacterized protein</fullName>
    </submittedName>
</protein>
<accession>A0A841RD66</accession>
<dbReference type="EMBL" id="JACHGJ010000003">
    <property type="protein sequence ID" value="MBB6480588.1"/>
    <property type="molecule type" value="Genomic_DNA"/>
</dbReference>
<dbReference type="RefSeq" id="WP_184746846.1">
    <property type="nucleotide sequence ID" value="NZ_JACHGJ010000003.1"/>
</dbReference>
<organism evidence="1 2">
    <name type="scientific">Spirochaeta isovalerica</name>
    <dbReference type="NCBI Taxonomy" id="150"/>
    <lineage>
        <taxon>Bacteria</taxon>
        <taxon>Pseudomonadati</taxon>
        <taxon>Spirochaetota</taxon>
        <taxon>Spirochaetia</taxon>
        <taxon>Spirochaetales</taxon>
        <taxon>Spirochaetaceae</taxon>
        <taxon>Spirochaeta</taxon>
    </lineage>
</organism>
<keyword evidence="2" id="KW-1185">Reference proteome</keyword>
<proteinExistence type="predicted"/>
<sequence>MDEYEIFRGGGDYFNPKTPVAALKAYESGFIPITAFINRSNSTKPLDEEPYDIEAIERLLSRENLTLKSNLMLMGIFEKLIFHRDQEIALFAAESINIIENRYNNKIQEIKDKQEVDKTSDDLSTLGTLFYELAILNGKRAAIKDFYLKESLSCFTALEEIRNFSDRELNLYIRLLLELKLDEEAAKTLENDDRKNRKLILFLQAETEFSRKRFQKVKEICQELTLHIEELTEREFVMVSYWLGA</sequence>
<reference evidence="1 2" key="1">
    <citation type="submission" date="2020-08" db="EMBL/GenBank/DDBJ databases">
        <title>Genomic Encyclopedia of Type Strains, Phase IV (KMG-IV): sequencing the most valuable type-strain genomes for metagenomic binning, comparative biology and taxonomic classification.</title>
        <authorList>
            <person name="Goeker M."/>
        </authorList>
    </citation>
    <scope>NUCLEOTIDE SEQUENCE [LARGE SCALE GENOMIC DNA]</scope>
    <source>
        <strain evidence="1 2">DSM 2461</strain>
    </source>
</reference>